<dbReference type="Pfam" id="PF00665">
    <property type="entry name" value="rve"/>
    <property type="match status" value="1"/>
</dbReference>
<dbReference type="AlphaFoldDB" id="A0A2A2WRK1"/>
<organism evidence="3 4">
    <name type="scientific">Dietzia natronolimnaea</name>
    <dbReference type="NCBI Taxonomy" id="161920"/>
    <lineage>
        <taxon>Bacteria</taxon>
        <taxon>Bacillati</taxon>
        <taxon>Actinomycetota</taxon>
        <taxon>Actinomycetes</taxon>
        <taxon>Mycobacteriales</taxon>
        <taxon>Dietziaceae</taxon>
        <taxon>Dietzia</taxon>
    </lineage>
</organism>
<gene>
    <name evidence="3" type="ORF">CEY15_05960</name>
</gene>
<dbReference type="NCBIfam" id="NF033516">
    <property type="entry name" value="transpos_IS3"/>
    <property type="match status" value="1"/>
</dbReference>
<accession>A0A2A2WRK1</accession>
<dbReference type="InterPro" id="IPR048020">
    <property type="entry name" value="Transpos_IS3"/>
</dbReference>
<dbReference type="EMBL" id="NTGA01000012">
    <property type="protein sequence ID" value="PAY23785.1"/>
    <property type="molecule type" value="Genomic_DNA"/>
</dbReference>
<dbReference type="PROSITE" id="PS50994">
    <property type="entry name" value="INTEGRASE"/>
    <property type="match status" value="1"/>
</dbReference>
<evidence type="ECO:0000313" key="3">
    <source>
        <dbReference type="EMBL" id="PAY23785.1"/>
    </source>
</evidence>
<comment type="caution">
    <text evidence="3">The sequence shown here is derived from an EMBL/GenBank/DDBJ whole genome shotgun (WGS) entry which is preliminary data.</text>
</comment>
<dbReference type="GO" id="GO:0015074">
    <property type="term" value="P:DNA integration"/>
    <property type="evidence" value="ECO:0007669"/>
    <property type="project" value="InterPro"/>
</dbReference>
<dbReference type="Proteomes" id="UP000218810">
    <property type="component" value="Unassembled WGS sequence"/>
</dbReference>
<evidence type="ECO:0000259" key="2">
    <source>
        <dbReference type="PROSITE" id="PS50994"/>
    </source>
</evidence>
<dbReference type="GO" id="GO:0003676">
    <property type="term" value="F:nucleic acid binding"/>
    <property type="evidence" value="ECO:0007669"/>
    <property type="project" value="InterPro"/>
</dbReference>
<feature type="region of interest" description="Disordered" evidence="1">
    <location>
        <begin position="254"/>
        <end position="280"/>
    </location>
</feature>
<evidence type="ECO:0000313" key="4">
    <source>
        <dbReference type="Proteomes" id="UP000218810"/>
    </source>
</evidence>
<dbReference type="InterPro" id="IPR001584">
    <property type="entry name" value="Integrase_cat-core"/>
</dbReference>
<sequence length="280" mass="32129">MDCEQIGEHILAGWARGESVDHSFAAAWDAGVMLASRRHWWRVADDLEQELRPKIHQRKHLGRTLKAPVVSATGPNQAWSWDITDLKTPWRGVAFKAYKITDIYSREIVGWRVEQRQCNELAVEMFEEAIGKRGAPQVVHADNGSAMTSDNLTKYLDRYGTTLSYNRPYVSNDNPFSESGFRTMKYRPGYPRVFNTIETARAYLTDYVTWYNHEHKHSGIALFSPAEVGDGSWTTTWKTRDRALQRYYDTHPERFHARPRTPTPADLVGINLPGEKTPTT</sequence>
<dbReference type="SUPFAM" id="SSF53098">
    <property type="entry name" value="Ribonuclease H-like"/>
    <property type="match status" value="1"/>
</dbReference>
<dbReference type="InterPro" id="IPR036397">
    <property type="entry name" value="RNaseH_sf"/>
</dbReference>
<proteinExistence type="predicted"/>
<dbReference type="Gene3D" id="3.30.420.10">
    <property type="entry name" value="Ribonuclease H-like superfamily/Ribonuclease H"/>
    <property type="match status" value="1"/>
</dbReference>
<keyword evidence="4" id="KW-1185">Reference proteome</keyword>
<evidence type="ECO:0000256" key="1">
    <source>
        <dbReference type="SAM" id="MobiDB-lite"/>
    </source>
</evidence>
<dbReference type="PANTHER" id="PTHR46889">
    <property type="entry name" value="TRANSPOSASE INSF FOR INSERTION SEQUENCE IS3B-RELATED"/>
    <property type="match status" value="1"/>
</dbReference>
<dbReference type="InterPro" id="IPR050900">
    <property type="entry name" value="Transposase_IS3/IS150/IS904"/>
</dbReference>
<reference evidence="4" key="1">
    <citation type="submission" date="2017-09" db="EMBL/GenBank/DDBJ databases">
        <authorList>
            <person name="Zhang Y."/>
            <person name="Huang X."/>
            <person name="Liu J."/>
            <person name="Lu L."/>
            <person name="Peng K."/>
        </authorList>
    </citation>
    <scope>NUCLEOTIDE SEQUENCE [LARGE SCALE GENOMIC DNA]</scope>
    <source>
        <strain evidence="4">S-XJ-1</strain>
    </source>
</reference>
<protein>
    <submittedName>
        <fullName evidence="3">IS3 family transposase</fullName>
    </submittedName>
</protein>
<dbReference type="InterPro" id="IPR012337">
    <property type="entry name" value="RNaseH-like_sf"/>
</dbReference>
<name>A0A2A2WRK1_9ACTN</name>
<dbReference type="PANTHER" id="PTHR46889:SF4">
    <property type="entry name" value="TRANSPOSASE INSO FOR INSERTION SEQUENCE ELEMENT IS911B-RELATED"/>
    <property type="match status" value="1"/>
</dbReference>
<feature type="domain" description="Integrase catalytic" evidence="2">
    <location>
        <begin position="71"/>
        <end position="233"/>
    </location>
</feature>